<evidence type="ECO:0000256" key="1">
    <source>
        <dbReference type="SAM" id="MobiDB-lite"/>
    </source>
</evidence>
<feature type="compositionally biased region" description="Basic and acidic residues" evidence="1">
    <location>
        <begin position="82"/>
        <end position="95"/>
    </location>
</feature>
<feature type="compositionally biased region" description="Polar residues" evidence="1">
    <location>
        <begin position="156"/>
        <end position="168"/>
    </location>
</feature>
<evidence type="ECO:0000313" key="3">
    <source>
        <dbReference type="Proteomes" id="UP000298030"/>
    </source>
</evidence>
<comment type="caution">
    <text evidence="2">The sequence shown here is derived from an EMBL/GenBank/DDBJ whole genome shotgun (WGS) entry which is preliminary data.</text>
</comment>
<feature type="compositionally biased region" description="Polar residues" evidence="1">
    <location>
        <begin position="182"/>
        <end position="192"/>
    </location>
</feature>
<sequence>MSSYLATPTLRPSTTSVTSSSTPTTTMLVPSAITSDDFLEARAKGAPYNVKQKKKSTPAAQKARKDAVRTKVSGNQAKNAAKKKDPAEQGEDRASIRQASLRWKTEAEQARIPCQGADKRSPKSAAKQAAANKRTKDRKAAGRANFADTKAKYKKTTSLPSRKQTFSANGKKVSGKNVRTAVFNSHHFNGNKGNKPAPKPFNNHEQGAAGKKHRPLPKMKGAGQEYPIQQQERRVPRRGRRRNDACGGTSFKGVVAHDASRDKSHPGYNDHMQVKAKKNKSKTRYS</sequence>
<dbReference type="OrthoDB" id="2963718at2759"/>
<protein>
    <submittedName>
        <fullName evidence="2">Uncharacterized protein</fullName>
    </submittedName>
</protein>
<dbReference type="AlphaFoldDB" id="A0A4Y7SI32"/>
<evidence type="ECO:0000313" key="2">
    <source>
        <dbReference type="EMBL" id="TEB21244.1"/>
    </source>
</evidence>
<feature type="region of interest" description="Disordered" evidence="1">
    <location>
        <begin position="1"/>
        <end position="28"/>
    </location>
</feature>
<feature type="region of interest" description="Disordered" evidence="1">
    <location>
        <begin position="44"/>
        <end position="286"/>
    </location>
</feature>
<feature type="compositionally biased region" description="Basic residues" evidence="1">
    <location>
        <begin position="274"/>
        <end position="286"/>
    </location>
</feature>
<dbReference type="EMBL" id="QPFP01000117">
    <property type="protein sequence ID" value="TEB21244.1"/>
    <property type="molecule type" value="Genomic_DNA"/>
</dbReference>
<gene>
    <name evidence="2" type="ORF">FA13DRAFT_1717127</name>
</gene>
<dbReference type="Proteomes" id="UP000298030">
    <property type="component" value="Unassembled WGS sequence"/>
</dbReference>
<organism evidence="2 3">
    <name type="scientific">Coprinellus micaceus</name>
    <name type="common">Glistening ink-cap mushroom</name>
    <name type="synonym">Coprinus micaceus</name>
    <dbReference type="NCBI Taxonomy" id="71717"/>
    <lineage>
        <taxon>Eukaryota</taxon>
        <taxon>Fungi</taxon>
        <taxon>Dikarya</taxon>
        <taxon>Basidiomycota</taxon>
        <taxon>Agaricomycotina</taxon>
        <taxon>Agaricomycetes</taxon>
        <taxon>Agaricomycetidae</taxon>
        <taxon>Agaricales</taxon>
        <taxon>Agaricineae</taxon>
        <taxon>Psathyrellaceae</taxon>
        <taxon>Coprinellus</taxon>
    </lineage>
</organism>
<reference evidence="2 3" key="1">
    <citation type="journal article" date="2019" name="Nat. Ecol. Evol.">
        <title>Megaphylogeny resolves global patterns of mushroom evolution.</title>
        <authorList>
            <person name="Varga T."/>
            <person name="Krizsan K."/>
            <person name="Foldi C."/>
            <person name="Dima B."/>
            <person name="Sanchez-Garcia M."/>
            <person name="Sanchez-Ramirez S."/>
            <person name="Szollosi G.J."/>
            <person name="Szarkandi J.G."/>
            <person name="Papp V."/>
            <person name="Albert L."/>
            <person name="Andreopoulos W."/>
            <person name="Angelini C."/>
            <person name="Antonin V."/>
            <person name="Barry K.W."/>
            <person name="Bougher N.L."/>
            <person name="Buchanan P."/>
            <person name="Buyck B."/>
            <person name="Bense V."/>
            <person name="Catcheside P."/>
            <person name="Chovatia M."/>
            <person name="Cooper J."/>
            <person name="Damon W."/>
            <person name="Desjardin D."/>
            <person name="Finy P."/>
            <person name="Geml J."/>
            <person name="Haridas S."/>
            <person name="Hughes K."/>
            <person name="Justo A."/>
            <person name="Karasinski D."/>
            <person name="Kautmanova I."/>
            <person name="Kiss B."/>
            <person name="Kocsube S."/>
            <person name="Kotiranta H."/>
            <person name="LaButti K.M."/>
            <person name="Lechner B.E."/>
            <person name="Liimatainen K."/>
            <person name="Lipzen A."/>
            <person name="Lukacs Z."/>
            <person name="Mihaltcheva S."/>
            <person name="Morgado L.N."/>
            <person name="Niskanen T."/>
            <person name="Noordeloos M.E."/>
            <person name="Ohm R.A."/>
            <person name="Ortiz-Santana B."/>
            <person name="Ovrebo C."/>
            <person name="Racz N."/>
            <person name="Riley R."/>
            <person name="Savchenko A."/>
            <person name="Shiryaev A."/>
            <person name="Soop K."/>
            <person name="Spirin V."/>
            <person name="Szebenyi C."/>
            <person name="Tomsovsky M."/>
            <person name="Tulloss R.E."/>
            <person name="Uehling J."/>
            <person name="Grigoriev I.V."/>
            <person name="Vagvolgyi C."/>
            <person name="Papp T."/>
            <person name="Martin F.M."/>
            <person name="Miettinen O."/>
            <person name="Hibbett D.S."/>
            <person name="Nagy L.G."/>
        </authorList>
    </citation>
    <scope>NUCLEOTIDE SEQUENCE [LARGE SCALE GENOMIC DNA]</scope>
    <source>
        <strain evidence="2 3">FP101781</strain>
    </source>
</reference>
<accession>A0A4Y7SI32</accession>
<name>A0A4Y7SI32_COPMI</name>
<proteinExistence type="predicted"/>
<keyword evidence="3" id="KW-1185">Reference proteome</keyword>
<feature type="compositionally biased region" description="Low complexity" evidence="1">
    <location>
        <begin position="7"/>
        <end position="28"/>
    </location>
</feature>